<organism evidence="2 3">
    <name type="scientific">Cymbomonas tetramitiformis</name>
    <dbReference type="NCBI Taxonomy" id="36881"/>
    <lineage>
        <taxon>Eukaryota</taxon>
        <taxon>Viridiplantae</taxon>
        <taxon>Chlorophyta</taxon>
        <taxon>Pyramimonadophyceae</taxon>
        <taxon>Pyramimonadales</taxon>
        <taxon>Pyramimonadaceae</taxon>
        <taxon>Cymbomonas</taxon>
    </lineage>
</organism>
<feature type="compositionally biased region" description="Polar residues" evidence="1">
    <location>
        <begin position="1"/>
        <end position="22"/>
    </location>
</feature>
<sequence length="378" mass="42643">MRGDSQSESGRLLNSDSPSGGVTDSAAVSDDYESDKDQPSYCRLSDRDTLWILPKHEPRAVTKTGREMCVVSGQVVVVHMQNEPDAMALVVDVASGLFLKVIWYEGEQLGAADRIDWRCIQQSCPSEAWRYGELWFKNAEKALFDADCWYTQGKSIEIGCHASWRWNRRAIKQFGFPTTMPTLTRRLWDSVLTPALSMGLEMRANETLKELVEILLLSPVRRLVVTTSKIARGTGECQRCDLCKTVCSRNLYKLAFKRKFDCVHDYKHREVAINVGSNCAASCVLAYDCISLASIALGYTSAERSRRYCPVCHRMKGTDYDKLVETYSGRIMRCRGAEVECLAAEDSQFRVSDYLKERANCELCGVAGRSMEELRDGY</sequence>
<proteinExistence type="predicted"/>
<feature type="region of interest" description="Disordered" evidence="1">
    <location>
        <begin position="1"/>
        <end position="41"/>
    </location>
</feature>
<keyword evidence="3" id="KW-1185">Reference proteome</keyword>
<name>A0AAE0C0F7_9CHLO</name>
<accession>A0AAE0C0F7</accession>
<protein>
    <submittedName>
        <fullName evidence="2">Uncharacterized protein</fullName>
    </submittedName>
</protein>
<evidence type="ECO:0000313" key="2">
    <source>
        <dbReference type="EMBL" id="KAK3246118.1"/>
    </source>
</evidence>
<gene>
    <name evidence="2" type="ORF">CYMTET_44339</name>
</gene>
<reference evidence="2 3" key="1">
    <citation type="journal article" date="2015" name="Genome Biol. Evol.">
        <title>Comparative Genomics of a Bacterivorous Green Alga Reveals Evolutionary Causalities and Consequences of Phago-Mixotrophic Mode of Nutrition.</title>
        <authorList>
            <person name="Burns J.A."/>
            <person name="Paasch A."/>
            <person name="Narechania A."/>
            <person name="Kim E."/>
        </authorList>
    </citation>
    <scope>NUCLEOTIDE SEQUENCE [LARGE SCALE GENOMIC DNA]</scope>
    <source>
        <strain evidence="2 3">PLY_AMNH</strain>
    </source>
</reference>
<evidence type="ECO:0000313" key="3">
    <source>
        <dbReference type="Proteomes" id="UP001190700"/>
    </source>
</evidence>
<dbReference type="AlphaFoldDB" id="A0AAE0C0F7"/>
<comment type="caution">
    <text evidence="2">The sequence shown here is derived from an EMBL/GenBank/DDBJ whole genome shotgun (WGS) entry which is preliminary data.</text>
</comment>
<evidence type="ECO:0000256" key="1">
    <source>
        <dbReference type="SAM" id="MobiDB-lite"/>
    </source>
</evidence>
<dbReference type="Proteomes" id="UP001190700">
    <property type="component" value="Unassembled WGS sequence"/>
</dbReference>
<dbReference type="EMBL" id="LGRX02030095">
    <property type="protein sequence ID" value="KAK3246118.1"/>
    <property type="molecule type" value="Genomic_DNA"/>
</dbReference>